<name>R4KG67_CLOPA</name>
<proteinExistence type="predicted"/>
<evidence type="ECO:0000313" key="8">
    <source>
        <dbReference type="Proteomes" id="UP000013523"/>
    </source>
</evidence>
<evidence type="ECO:0000256" key="1">
    <source>
        <dbReference type="ARBA" id="ARBA00004196"/>
    </source>
</evidence>
<dbReference type="GO" id="GO:0030313">
    <property type="term" value="C:cell envelope"/>
    <property type="evidence" value="ECO:0007669"/>
    <property type="project" value="UniProtKB-SubCell"/>
</dbReference>
<dbReference type="InterPro" id="IPR058625">
    <property type="entry name" value="MdtA-like_BSH"/>
</dbReference>
<dbReference type="Proteomes" id="UP000013523">
    <property type="component" value="Chromosome"/>
</dbReference>
<dbReference type="InterPro" id="IPR050465">
    <property type="entry name" value="UPF0194_transport"/>
</dbReference>
<keyword evidence="8" id="KW-1185">Reference proteome</keyword>
<evidence type="ECO:0000259" key="5">
    <source>
        <dbReference type="Pfam" id="PF25917"/>
    </source>
</evidence>
<dbReference type="Pfam" id="PF25990">
    <property type="entry name" value="Beta-barrel_YknX"/>
    <property type="match status" value="1"/>
</dbReference>
<dbReference type="Gene3D" id="2.40.30.170">
    <property type="match status" value="1"/>
</dbReference>
<dbReference type="KEGG" id="cpas:Clopa_4816"/>
<dbReference type="PATRIC" id="fig|86416.3.peg.4809"/>
<feature type="region of interest" description="Disordered" evidence="3">
    <location>
        <begin position="427"/>
        <end position="473"/>
    </location>
</feature>
<feature type="domain" description="Multidrug resistance protein MdtA-like barrel-sandwich hybrid" evidence="5">
    <location>
        <begin position="71"/>
        <end position="233"/>
    </location>
</feature>
<feature type="region of interest" description="Disordered" evidence="3">
    <location>
        <begin position="333"/>
        <end position="393"/>
    </location>
</feature>
<feature type="transmembrane region" description="Helical" evidence="4">
    <location>
        <begin position="9"/>
        <end position="27"/>
    </location>
</feature>
<dbReference type="InterPro" id="IPR058636">
    <property type="entry name" value="Beta-barrel_YknX"/>
</dbReference>
<dbReference type="Gene3D" id="6.20.50.140">
    <property type="match status" value="1"/>
</dbReference>
<dbReference type="HOGENOM" id="CLU_018816_14_3_9"/>
<reference evidence="7 8" key="1">
    <citation type="submission" date="2012-01" db="EMBL/GenBank/DDBJ databases">
        <title>Complete sequence of chromosome of Clostridium pasteurianum BC1.</title>
        <authorList>
            <consortium name="US DOE Joint Genome Institute"/>
            <person name="Lucas S."/>
            <person name="Han J."/>
            <person name="Lapidus A."/>
            <person name="Cheng J.-F."/>
            <person name="Goodwin L."/>
            <person name="Pitluck S."/>
            <person name="Peters L."/>
            <person name="Mikhailova N."/>
            <person name="Teshima H."/>
            <person name="Detter J.C."/>
            <person name="Han C."/>
            <person name="Tapia R."/>
            <person name="Land M."/>
            <person name="Hauser L."/>
            <person name="Kyrpides N."/>
            <person name="Ivanova N."/>
            <person name="Pagani I."/>
            <person name="Dunn J."/>
            <person name="Taghavi S."/>
            <person name="Francis A."/>
            <person name="van der Lelie D."/>
            <person name="Woyke T."/>
        </authorList>
    </citation>
    <scope>NUCLEOTIDE SEQUENCE [LARGE SCALE GENOMIC DNA]</scope>
    <source>
        <strain evidence="7 8">BC1</strain>
    </source>
</reference>
<dbReference type="SUPFAM" id="SSF111369">
    <property type="entry name" value="HlyD-like secretion proteins"/>
    <property type="match status" value="1"/>
</dbReference>
<evidence type="ECO:0000256" key="4">
    <source>
        <dbReference type="SAM" id="Phobius"/>
    </source>
</evidence>
<gene>
    <name evidence="7" type="ORF">Clopa_4816</name>
</gene>
<dbReference type="OrthoDB" id="1725043at2"/>
<evidence type="ECO:0000259" key="6">
    <source>
        <dbReference type="Pfam" id="PF25990"/>
    </source>
</evidence>
<evidence type="ECO:0000256" key="2">
    <source>
        <dbReference type="ARBA" id="ARBA00023054"/>
    </source>
</evidence>
<evidence type="ECO:0000313" key="7">
    <source>
        <dbReference type="EMBL" id="AGK99499.1"/>
    </source>
</evidence>
<feature type="domain" description="YknX-like beta-barrel" evidence="6">
    <location>
        <begin position="241"/>
        <end position="313"/>
    </location>
</feature>
<keyword evidence="2" id="KW-0175">Coiled coil</keyword>
<protein>
    <submittedName>
        <fullName evidence="7">Membrane-fusion protein</fullName>
    </submittedName>
</protein>
<feature type="compositionally biased region" description="Gly residues" evidence="3">
    <location>
        <begin position="434"/>
        <end position="473"/>
    </location>
</feature>
<dbReference type="STRING" id="86416.Clopa_4816"/>
<keyword evidence="4" id="KW-1133">Transmembrane helix</keyword>
<sequence length="473" mass="48742">MNRTSLKKLIIPIVVVAIISGGSYYAYSKYSNSKTTSQSRFITMTATKGSLSVGVPGTGTVVSSSSKDIVASGNGTLTNFPIQLGSVVKQGDSLGYVNDSSINNQVQTDQMKLTQAQQQLTQITNQANYQAQTDQLKLTQAQTQLSQMTKQSDIDNQNITIQQLQNSLSNDNATKTQNINNQNTTIQQLQNTLNNDITTKNNLNLTVPISGTVVALNNQNGDTVQSGKTIATVQDTNHLQLNVAVDELDINKIQLGQKADITFDDIQGKTFTGSVASIAYTGQTSNNVTTYNVVVTIDNPSGIKIGMNGNVNIQVQNKDNVLMVPTEAIQTRNGKKYVMEPTSSASGTSNSSGSSRQGNGYSGNGGSGGNGGQRGGNGQSGSYSGGNRASSSGGKLVEIETGIENQNDVEITSGLQEGQKVLVQLPNISSSGSGSQGRSGGGGGFGGGSGSFGGGGGSFGGGSGSGGGGRSGN</sequence>
<dbReference type="AlphaFoldDB" id="R4KG67"/>
<dbReference type="PANTHER" id="PTHR32347">
    <property type="entry name" value="EFFLUX SYSTEM COMPONENT YKNX-RELATED"/>
    <property type="match status" value="1"/>
</dbReference>
<accession>R4KG67</accession>
<feature type="compositionally biased region" description="Low complexity" evidence="3">
    <location>
        <begin position="343"/>
        <end position="359"/>
    </location>
</feature>
<keyword evidence="4" id="KW-0812">Transmembrane</keyword>
<feature type="compositionally biased region" description="Gly residues" evidence="3">
    <location>
        <begin position="360"/>
        <end position="379"/>
    </location>
</feature>
<organism evidence="7 8">
    <name type="scientific">Clostridium pasteurianum BC1</name>
    <dbReference type="NCBI Taxonomy" id="86416"/>
    <lineage>
        <taxon>Bacteria</taxon>
        <taxon>Bacillati</taxon>
        <taxon>Bacillota</taxon>
        <taxon>Clostridia</taxon>
        <taxon>Eubacteriales</taxon>
        <taxon>Clostridiaceae</taxon>
        <taxon>Clostridium</taxon>
    </lineage>
</organism>
<evidence type="ECO:0000256" key="3">
    <source>
        <dbReference type="SAM" id="MobiDB-lite"/>
    </source>
</evidence>
<keyword evidence="4" id="KW-0472">Membrane</keyword>
<dbReference type="eggNOG" id="COG0845">
    <property type="taxonomic scope" value="Bacteria"/>
</dbReference>
<dbReference type="EMBL" id="CP003261">
    <property type="protein sequence ID" value="AGK99499.1"/>
    <property type="molecule type" value="Genomic_DNA"/>
</dbReference>
<dbReference type="RefSeq" id="WP_015617765.1">
    <property type="nucleotide sequence ID" value="NC_021182.1"/>
</dbReference>
<dbReference type="PANTHER" id="PTHR32347:SF14">
    <property type="entry name" value="EFFLUX SYSTEM COMPONENT YKNX-RELATED"/>
    <property type="match status" value="1"/>
</dbReference>
<dbReference type="Pfam" id="PF25917">
    <property type="entry name" value="BSH_RND"/>
    <property type="match status" value="1"/>
</dbReference>
<comment type="subcellular location">
    <subcellularLocation>
        <location evidence="1">Cell envelope</location>
    </subcellularLocation>
</comment>